<dbReference type="EMBL" id="BGPR01023715">
    <property type="protein sequence ID" value="GBN91107.1"/>
    <property type="molecule type" value="Genomic_DNA"/>
</dbReference>
<feature type="region of interest" description="Disordered" evidence="1">
    <location>
        <begin position="255"/>
        <end position="276"/>
    </location>
</feature>
<evidence type="ECO:0000256" key="1">
    <source>
        <dbReference type="SAM" id="MobiDB-lite"/>
    </source>
</evidence>
<organism evidence="3 4">
    <name type="scientific">Araneus ventricosus</name>
    <name type="common">Orbweaver spider</name>
    <name type="synonym">Epeira ventricosa</name>
    <dbReference type="NCBI Taxonomy" id="182803"/>
    <lineage>
        <taxon>Eukaryota</taxon>
        <taxon>Metazoa</taxon>
        <taxon>Ecdysozoa</taxon>
        <taxon>Arthropoda</taxon>
        <taxon>Chelicerata</taxon>
        <taxon>Arachnida</taxon>
        <taxon>Araneae</taxon>
        <taxon>Araneomorphae</taxon>
        <taxon>Entelegynae</taxon>
        <taxon>Araneoidea</taxon>
        <taxon>Araneidae</taxon>
        <taxon>Araneus</taxon>
    </lineage>
</organism>
<dbReference type="InterPro" id="IPR006579">
    <property type="entry name" value="Pre_C2HC_dom"/>
</dbReference>
<evidence type="ECO:0000313" key="4">
    <source>
        <dbReference type="Proteomes" id="UP000499080"/>
    </source>
</evidence>
<dbReference type="PANTHER" id="PTHR33273">
    <property type="entry name" value="DOMAIN-CONTAINING PROTEIN, PUTATIVE-RELATED"/>
    <property type="match status" value="1"/>
</dbReference>
<sequence>MGKFLSGNKLKVFPTTSDEHRKIQKLISDKQLKSFTFELPEQQQLKVVIRGLPPNEDIKDIELELIKHGLQPTNIAPMRHRMSGNSMHLYLVLLPKANHNVADIYKLDTIGSYKVSFEPLRRKGIPGQCFNCQEFWHSSRFCTRDAVCVKCAGPHESKSCTKPKDTPAKCGNCSGDHTANFSGCPQNPRNRVKKFPPAPVADDFPQLNTKASKNAVPAISVAWNNRDKLARVKAPPTAQFQTKRLVPRPHLLQDAASAKAASKPLPPTGENTQAPPLTTFSAVSLDATLNRISDMISNMSKMINSFMQQMTVMFTTFFASMQPKSPVPGASVQ</sequence>
<evidence type="ECO:0000259" key="2">
    <source>
        <dbReference type="Pfam" id="PF07530"/>
    </source>
</evidence>
<proteinExistence type="predicted"/>
<dbReference type="Pfam" id="PF07530">
    <property type="entry name" value="PRE_C2HC"/>
    <property type="match status" value="1"/>
</dbReference>
<dbReference type="Proteomes" id="UP000499080">
    <property type="component" value="Unassembled WGS sequence"/>
</dbReference>
<name>A0A4Y2SSF3_ARAVE</name>
<gene>
    <name evidence="3" type="primary">ORF1_136</name>
    <name evidence="3" type="ORF">AVEN_66903_1</name>
</gene>
<evidence type="ECO:0000313" key="3">
    <source>
        <dbReference type="EMBL" id="GBN91107.1"/>
    </source>
</evidence>
<comment type="caution">
    <text evidence="3">The sequence shown here is derived from an EMBL/GenBank/DDBJ whole genome shotgun (WGS) entry which is preliminary data.</text>
</comment>
<dbReference type="PANTHER" id="PTHR33273:SF2">
    <property type="entry name" value="ENDONUCLEASE_EXONUCLEASE_PHOSPHATASE DOMAIN-CONTAINING PROTEIN"/>
    <property type="match status" value="1"/>
</dbReference>
<dbReference type="OrthoDB" id="6624230at2759"/>
<accession>A0A4Y2SSF3</accession>
<feature type="domain" description="Pre-C2HC" evidence="2">
    <location>
        <begin position="59"/>
        <end position="124"/>
    </location>
</feature>
<keyword evidence="4" id="KW-1185">Reference proteome</keyword>
<protein>
    <submittedName>
        <fullName evidence="3">Nucleic-acid-binding protein from transposon X-element</fullName>
    </submittedName>
</protein>
<dbReference type="AlphaFoldDB" id="A0A4Y2SSF3"/>
<reference evidence="3 4" key="1">
    <citation type="journal article" date="2019" name="Sci. Rep.">
        <title>Orb-weaving spider Araneus ventricosus genome elucidates the spidroin gene catalogue.</title>
        <authorList>
            <person name="Kono N."/>
            <person name="Nakamura H."/>
            <person name="Ohtoshi R."/>
            <person name="Moran D.A.P."/>
            <person name="Shinohara A."/>
            <person name="Yoshida Y."/>
            <person name="Fujiwara M."/>
            <person name="Mori M."/>
            <person name="Tomita M."/>
            <person name="Arakawa K."/>
        </authorList>
    </citation>
    <scope>NUCLEOTIDE SEQUENCE [LARGE SCALE GENOMIC DNA]</scope>
</reference>